<dbReference type="InParanoid" id="D7G4P5"/>
<sequence length="381" mass="41535">MAAWNEVHHLNVTDLLFALGLREGRPRGGSGTEGGKSRKAEDRRGEAGLEGGDGAVDRHQPVQPCKADSCLEREDRMEKLLEKRAALQEASIRARRRQAAASARSTASEASRDDKTEEDRLVSMKTHYAALEEVLHHLSADKARHKREEAVDSMPAHLRRSLPSGLAEARRGLNFCVPPSRATRSTGRLETVFAILEDGMPGGRLETRGESVHGLSARQQGAASAPSLSFDEDSIAVWPTTPPRRRLQTGAKFPPLQLTVSPIRCASVGGVATLDEDEIGVRRDKQKARLRRRAREWWKAAGSIDDGERGGTGHHRPDPSRGHPGGGGWRDWRSVTACDADAGVDRRRSAWSFPVSGASVSPSRSTPFASPPPLRRVAVHK</sequence>
<evidence type="ECO:0000313" key="3">
    <source>
        <dbReference type="Proteomes" id="UP000002630"/>
    </source>
</evidence>
<dbReference type="AlphaFoldDB" id="D7G4P5"/>
<proteinExistence type="predicted"/>
<evidence type="ECO:0000256" key="1">
    <source>
        <dbReference type="SAM" id="MobiDB-lite"/>
    </source>
</evidence>
<feature type="region of interest" description="Disordered" evidence="1">
    <location>
        <begin position="303"/>
        <end position="334"/>
    </location>
</feature>
<protein>
    <submittedName>
        <fullName evidence="2">Uncharacterized protein</fullName>
    </submittedName>
</protein>
<reference evidence="2 3" key="1">
    <citation type="journal article" date="2010" name="Nature">
        <title>The Ectocarpus genome and the independent evolution of multicellularity in brown algae.</title>
        <authorList>
            <person name="Cock J.M."/>
            <person name="Sterck L."/>
            <person name="Rouze P."/>
            <person name="Scornet D."/>
            <person name="Allen A.E."/>
            <person name="Amoutzias G."/>
            <person name="Anthouard V."/>
            <person name="Artiguenave F."/>
            <person name="Aury J.M."/>
            <person name="Badger J.H."/>
            <person name="Beszteri B."/>
            <person name="Billiau K."/>
            <person name="Bonnet E."/>
            <person name="Bothwell J.H."/>
            <person name="Bowler C."/>
            <person name="Boyen C."/>
            <person name="Brownlee C."/>
            <person name="Carrano C.J."/>
            <person name="Charrier B."/>
            <person name="Cho G.Y."/>
            <person name="Coelho S.M."/>
            <person name="Collen J."/>
            <person name="Corre E."/>
            <person name="Da Silva C."/>
            <person name="Delage L."/>
            <person name="Delaroque N."/>
            <person name="Dittami S.M."/>
            <person name="Doulbeau S."/>
            <person name="Elias M."/>
            <person name="Farnham G."/>
            <person name="Gachon C.M."/>
            <person name="Gschloessl B."/>
            <person name="Heesch S."/>
            <person name="Jabbari K."/>
            <person name="Jubin C."/>
            <person name="Kawai H."/>
            <person name="Kimura K."/>
            <person name="Kloareg B."/>
            <person name="Kupper F.C."/>
            <person name="Lang D."/>
            <person name="Le Bail A."/>
            <person name="Leblanc C."/>
            <person name="Lerouge P."/>
            <person name="Lohr M."/>
            <person name="Lopez P.J."/>
            <person name="Martens C."/>
            <person name="Maumus F."/>
            <person name="Michel G."/>
            <person name="Miranda-Saavedra D."/>
            <person name="Morales J."/>
            <person name="Moreau H."/>
            <person name="Motomura T."/>
            <person name="Nagasato C."/>
            <person name="Napoli C.A."/>
            <person name="Nelson D.R."/>
            <person name="Nyvall-Collen P."/>
            <person name="Peters A.F."/>
            <person name="Pommier C."/>
            <person name="Potin P."/>
            <person name="Poulain J."/>
            <person name="Quesneville H."/>
            <person name="Read B."/>
            <person name="Rensing S.A."/>
            <person name="Ritter A."/>
            <person name="Rousvoal S."/>
            <person name="Samanta M."/>
            <person name="Samson G."/>
            <person name="Schroeder D.C."/>
            <person name="Segurens B."/>
            <person name="Strittmatter M."/>
            <person name="Tonon T."/>
            <person name="Tregear J.W."/>
            <person name="Valentin K."/>
            <person name="von Dassow P."/>
            <person name="Yamagishi T."/>
            <person name="Van de Peer Y."/>
            <person name="Wincker P."/>
        </authorList>
    </citation>
    <scope>NUCLEOTIDE SEQUENCE [LARGE SCALE GENOMIC DNA]</scope>
    <source>
        <strain evidence="3">Ec32 / CCAP1310/4</strain>
    </source>
</reference>
<organism evidence="2 3">
    <name type="scientific">Ectocarpus siliculosus</name>
    <name type="common">Brown alga</name>
    <name type="synonym">Conferva siliculosa</name>
    <dbReference type="NCBI Taxonomy" id="2880"/>
    <lineage>
        <taxon>Eukaryota</taxon>
        <taxon>Sar</taxon>
        <taxon>Stramenopiles</taxon>
        <taxon>Ochrophyta</taxon>
        <taxon>PX clade</taxon>
        <taxon>Phaeophyceae</taxon>
        <taxon>Ectocarpales</taxon>
        <taxon>Ectocarpaceae</taxon>
        <taxon>Ectocarpus</taxon>
    </lineage>
</organism>
<feature type="region of interest" description="Disordered" evidence="1">
    <location>
        <begin position="352"/>
        <end position="381"/>
    </location>
</feature>
<gene>
    <name evidence="2" type="ORF">Esi_0577_0005</name>
</gene>
<accession>D7G4P5</accession>
<dbReference type="EMBL" id="FN649760">
    <property type="protein sequence ID" value="CBJ33732.1"/>
    <property type="molecule type" value="Genomic_DNA"/>
</dbReference>
<feature type="compositionally biased region" description="Polar residues" evidence="1">
    <location>
        <begin position="358"/>
        <end position="368"/>
    </location>
</feature>
<dbReference type="OrthoDB" id="10380886at2759"/>
<evidence type="ECO:0000313" key="2">
    <source>
        <dbReference type="EMBL" id="CBJ33732.1"/>
    </source>
</evidence>
<feature type="region of interest" description="Disordered" evidence="1">
    <location>
        <begin position="97"/>
        <end position="119"/>
    </location>
</feature>
<feature type="compositionally biased region" description="Low complexity" evidence="1">
    <location>
        <begin position="99"/>
        <end position="109"/>
    </location>
</feature>
<keyword evidence="3" id="KW-1185">Reference proteome</keyword>
<feature type="compositionally biased region" description="Basic and acidic residues" evidence="1">
    <location>
        <begin position="35"/>
        <end position="47"/>
    </location>
</feature>
<feature type="region of interest" description="Disordered" evidence="1">
    <location>
        <begin position="18"/>
        <end position="71"/>
    </location>
</feature>
<dbReference type="Proteomes" id="UP000002630">
    <property type="component" value="Unassembled WGS sequence"/>
</dbReference>
<feature type="compositionally biased region" description="Basic and acidic residues" evidence="1">
    <location>
        <begin position="110"/>
        <end position="119"/>
    </location>
</feature>
<feature type="compositionally biased region" description="Basic and acidic residues" evidence="1">
    <location>
        <begin position="306"/>
        <end position="321"/>
    </location>
</feature>
<name>D7G4P5_ECTSI</name>